<dbReference type="Proteomes" id="UP000462760">
    <property type="component" value="Unassembled WGS sequence"/>
</dbReference>
<organism evidence="1 2">
    <name type="scientific">Anaerosalibacter bizertensis</name>
    <dbReference type="NCBI Taxonomy" id="932217"/>
    <lineage>
        <taxon>Bacteria</taxon>
        <taxon>Bacillati</taxon>
        <taxon>Bacillota</taxon>
        <taxon>Tissierellia</taxon>
        <taxon>Tissierellales</taxon>
        <taxon>Sporanaerobacteraceae</taxon>
        <taxon>Anaerosalibacter</taxon>
    </lineage>
</organism>
<evidence type="ECO:0000313" key="1">
    <source>
        <dbReference type="EMBL" id="MSS43791.1"/>
    </source>
</evidence>
<gene>
    <name evidence="1" type="ORF">FYJ27_08625</name>
</gene>
<dbReference type="OrthoDB" id="2041935at2"/>
<reference evidence="1 2" key="1">
    <citation type="submission" date="2019-08" db="EMBL/GenBank/DDBJ databases">
        <title>In-depth cultivation of the pig gut microbiome towards novel bacterial diversity and tailored functional studies.</title>
        <authorList>
            <person name="Wylensek D."/>
            <person name="Hitch T.C.A."/>
            <person name="Clavel T."/>
        </authorList>
    </citation>
    <scope>NUCLEOTIDE SEQUENCE [LARGE SCALE GENOMIC DNA]</scope>
    <source>
        <strain evidence="1 2">Med78-601-WT-4W-RMD-3</strain>
    </source>
</reference>
<name>A0A844FIK5_9FIRM</name>
<evidence type="ECO:0000313" key="2">
    <source>
        <dbReference type="Proteomes" id="UP000462760"/>
    </source>
</evidence>
<sequence>MALQTTGYTKSTPLHYMVDAGAIYKDLEYDSLTKTWKGELLGATHDGNKITIEQEYRKIEVDGVFVDAVGQKVLQTSKAMLEVNVKEITAENLRLAINGTVREAGEDEAPEGYQVIEGKGKLENTDYIKNLGLVGTLTGSEQPIIIILDNALCTSGLEGETKDDDELVITMEFEAHADAENVSNRKLPCRIYFPPVATEPETPVEG</sequence>
<dbReference type="AlphaFoldDB" id="A0A844FIK5"/>
<comment type="caution">
    <text evidence="1">The sequence shown here is derived from an EMBL/GenBank/DDBJ whole genome shotgun (WGS) entry which is preliminary data.</text>
</comment>
<protein>
    <submittedName>
        <fullName evidence="1">Uncharacterized protein</fullName>
    </submittedName>
</protein>
<dbReference type="EMBL" id="VULR01000011">
    <property type="protein sequence ID" value="MSS43791.1"/>
    <property type="molecule type" value="Genomic_DNA"/>
</dbReference>
<accession>A0A844FIK5</accession>
<proteinExistence type="predicted"/>